<dbReference type="Proteomes" id="UP000030758">
    <property type="component" value="Unassembled WGS sequence"/>
</dbReference>
<evidence type="ECO:0000313" key="2">
    <source>
        <dbReference type="EMBL" id="KFD67078.1"/>
    </source>
</evidence>
<feature type="non-terminal residue" evidence="1">
    <location>
        <position position="104"/>
    </location>
</feature>
<reference evidence="1 3" key="1">
    <citation type="journal article" date="2014" name="Nat. Genet.">
        <title>Genome and transcriptome of the porcine whipworm Trichuris suis.</title>
        <authorList>
            <person name="Jex A.R."/>
            <person name="Nejsum P."/>
            <person name="Schwarz E.M."/>
            <person name="Hu L."/>
            <person name="Young N.D."/>
            <person name="Hall R.S."/>
            <person name="Korhonen P.K."/>
            <person name="Liao S."/>
            <person name="Thamsborg S."/>
            <person name="Xia J."/>
            <person name="Xu P."/>
            <person name="Wang S."/>
            <person name="Scheerlinck J.P."/>
            <person name="Hofmann A."/>
            <person name="Sternberg P.W."/>
            <person name="Wang J."/>
            <person name="Gasser R.B."/>
        </authorList>
    </citation>
    <scope>NUCLEOTIDE SEQUENCE [LARGE SCALE GENOMIC DNA]</scope>
    <source>
        <strain evidence="2">DCEP-RM93F</strain>
        <strain evidence="1">DCEP-RM93M</strain>
    </source>
</reference>
<dbReference type="AlphaFoldDB" id="A0A085M3A0"/>
<dbReference type="EMBL" id="KL367518">
    <property type="protein sequence ID" value="KFD67078.1"/>
    <property type="molecule type" value="Genomic_DNA"/>
</dbReference>
<accession>A0A085M3A0</accession>
<evidence type="ECO:0000313" key="3">
    <source>
        <dbReference type="Proteomes" id="UP000030764"/>
    </source>
</evidence>
<dbReference type="EMBL" id="KL363236">
    <property type="protein sequence ID" value="KFD51696.1"/>
    <property type="molecule type" value="Genomic_DNA"/>
</dbReference>
<proteinExistence type="predicted"/>
<keyword evidence="3" id="KW-1185">Reference proteome</keyword>
<gene>
    <name evidence="1" type="ORF">M513_07392</name>
    <name evidence="2" type="ORF">M514_07392</name>
</gene>
<name>A0A085M3A0_9BILA</name>
<sequence length="104" mass="11880">MSGLIGIDAYCHPLPAGTDRRRRHRHERLRASLKRPFVRPFIGHNIRSAKESEPRLRTTSVTVTPAGCRKERRRAVALDFLKFYAPHKCAHNLCTAYGPLKFTA</sequence>
<dbReference type="Proteomes" id="UP000030764">
    <property type="component" value="Unassembled WGS sequence"/>
</dbReference>
<evidence type="ECO:0000313" key="1">
    <source>
        <dbReference type="EMBL" id="KFD51696.1"/>
    </source>
</evidence>
<protein>
    <submittedName>
        <fullName evidence="1">Uncharacterized protein</fullName>
    </submittedName>
</protein>
<organism evidence="1 3">
    <name type="scientific">Trichuris suis</name>
    <name type="common">pig whipworm</name>
    <dbReference type="NCBI Taxonomy" id="68888"/>
    <lineage>
        <taxon>Eukaryota</taxon>
        <taxon>Metazoa</taxon>
        <taxon>Ecdysozoa</taxon>
        <taxon>Nematoda</taxon>
        <taxon>Enoplea</taxon>
        <taxon>Dorylaimia</taxon>
        <taxon>Trichinellida</taxon>
        <taxon>Trichuridae</taxon>
        <taxon>Trichuris</taxon>
    </lineage>
</organism>